<dbReference type="AlphaFoldDB" id="A0AA40FGB3"/>
<name>A0AA40FGB3_9HYME</name>
<reference evidence="1" key="1">
    <citation type="submission" date="2021-10" db="EMBL/GenBank/DDBJ databases">
        <title>Melipona bicolor Genome sequencing and assembly.</title>
        <authorList>
            <person name="Araujo N.S."/>
            <person name="Arias M.C."/>
        </authorList>
    </citation>
    <scope>NUCLEOTIDE SEQUENCE</scope>
    <source>
        <strain evidence="1">USP_2M_L1-L4_2017</strain>
        <tissue evidence="1">Whole body</tissue>
    </source>
</reference>
<evidence type="ECO:0000313" key="2">
    <source>
        <dbReference type="Proteomes" id="UP001177670"/>
    </source>
</evidence>
<organism evidence="1 2">
    <name type="scientific">Melipona bicolor</name>
    <dbReference type="NCBI Taxonomy" id="60889"/>
    <lineage>
        <taxon>Eukaryota</taxon>
        <taxon>Metazoa</taxon>
        <taxon>Ecdysozoa</taxon>
        <taxon>Arthropoda</taxon>
        <taxon>Hexapoda</taxon>
        <taxon>Insecta</taxon>
        <taxon>Pterygota</taxon>
        <taxon>Neoptera</taxon>
        <taxon>Endopterygota</taxon>
        <taxon>Hymenoptera</taxon>
        <taxon>Apocrita</taxon>
        <taxon>Aculeata</taxon>
        <taxon>Apoidea</taxon>
        <taxon>Anthophila</taxon>
        <taxon>Apidae</taxon>
        <taxon>Melipona</taxon>
    </lineage>
</organism>
<protein>
    <submittedName>
        <fullName evidence="1">Uncharacterized protein</fullName>
    </submittedName>
</protein>
<evidence type="ECO:0000313" key="1">
    <source>
        <dbReference type="EMBL" id="KAK1118468.1"/>
    </source>
</evidence>
<proteinExistence type="predicted"/>
<accession>A0AA40FGB3</accession>
<dbReference type="Proteomes" id="UP001177670">
    <property type="component" value="Unassembled WGS sequence"/>
</dbReference>
<sequence length="82" mass="8577">MDGACSAGWERLAAAGTTRARDPSSRGAVLLPGVSGREAARVGQGCVLVGSDVTRLYDDVKAGNVRLRKRGEARGWTDHPLA</sequence>
<dbReference type="EMBL" id="JAHYIQ010000043">
    <property type="protein sequence ID" value="KAK1118468.1"/>
    <property type="molecule type" value="Genomic_DNA"/>
</dbReference>
<comment type="caution">
    <text evidence="1">The sequence shown here is derived from an EMBL/GenBank/DDBJ whole genome shotgun (WGS) entry which is preliminary data.</text>
</comment>
<keyword evidence="2" id="KW-1185">Reference proteome</keyword>
<gene>
    <name evidence="1" type="ORF">K0M31_015165</name>
</gene>